<feature type="domain" description="Amidase" evidence="1">
    <location>
        <begin position="22"/>
        <end position="188"/>
    </location>
</feature>
<dbReference type="Gene3D" id="3.90.1300.10">
    <property type="entry name" value="Amidase signature (AS) domain"/>
    <property type="match status" value="1"/>
</dbReference>
<comment type="caution">
    <text evidence="2">The sequence shown here is derived from an EMBL/GenBank/DDBJ whole genome shotgun (WGS) entry which is preliminary data.</text>
</comment>
<organism evidence="2 3">
    <name type="scientific">Rhizobium tubonense</name>
    <dbReference type="NCBI Taxonomy" id="484088"/>
    <lineage>
        <taxon>Bacteria</taxon>
        <taxon>Pseudomonadati</taxon>
        <taxon>Pseudomonadota</taxon>
        <taxon>Alphaproteobacteria</taxon>
        <taxon>Hyphomicrobiales</taxon>
        <taxon>Rhizobiaceae</taxon>
        <taxon>Rhizobium/Agrobacterium group</taxon>
        <taxon>Rhizobium</taxon>
    </lineage>
</organism>
<feature type="domain" description="Amidase" evidence="1">
    <location>
        <begin position="271"/>
        <end position="382"/>
    </location>
</feature>
<dbReference type="PANTHER" id="PTHR46310:SF7">
    <property type="entry name" value="AMIDASE 1"/>
    <property type="match status" value="1"/>
</dbReference>
<evidence type="ECO:0000313" key="3">
    <source>
        <dbReference type="Proteomes" id="UP000248925"/>
    </source>
</evidence>
<dbReference type="Pfam" id="PF01425">
    <property type="entry name" value="Amidase"/>
    <property type="match status" value="2"/>
</dbReference>
<accession>A0A2W4CU57</accession>
<dbReference type="Proteomes" id="UP000248925">
    <property type="component" value="Unassembled WGS sequence"/>
</dbReference>
<dbReference type="RefSeq" id="WP_111159153.1">
    <property type="nucleotide sequence ID" value="NZ_PCDP01000006.1"/>
</dbReference>
<dbReference type="OrthoDB" id="9811471at2"/>
<sequence length="388" mass="40120">MVPIKDTADAFVEIFAKPLHDAKSGLLSNLTFAAKDNMDVAGKITGNGNPSWRATHKPAKAHAPAVASVLAQGAVLLGTTHMDEFAYSLMGTNAHYGTPLNTAGPERVPGGSSSGSASAVAAGLVDFALGTDTGGSVRLPASFCGIYGMRPSHGAVDMKGVFPLSPGFDTLGWFARDATLLATVGRVLSLAGVANFSTAWMPSDVWDGIDPALAAALRPSAEKIASQIGRLVTNPLPIVDAQARADAYRFWQGRDTWNTIGKQIAKVSAHFGPDIAARFAAARSVDDATFSRANDIRNEIAAAMDAALADDVVMIIPTGPGPAPRLDATRDEFNAFRMEALGLLSIAGHAGLPQISMPGAQFDGAPIGLSLIGRKGSDGALLSLAEAF</sequence>
<name>A0A2W4CU57_9HYPH</name>
<dbReference type="InterPro" id="IPR023631">
    <property type="entry name" value="Amidase_dom"/>
</dbReference>
<dbReference type="InterPro" id="IPR020556">
    <property type="entry name" value="Amidase_CS"/>
</dbReference>
<dbReference type="AlphaFoldDB" id="A0A2W4CU57"/>
<dbReference type="PROSITE" id="PS00571">
    <property type="entry name" value="AMIDASES"/>
    <property type="match status" value="1"/>
</dbReference>
<dbReference type="NCBIfam" id="NF006169">
    <property type="entry name" value="PRK08310.1"/>
    <property type="match status" value="1"/>
</dbReference>
<dbReference type="EMBL" id="PCDP01000006">
    <property type="protein sequence ID" value="PZM15922.1"/>
    <property type="molecule type" value="Genomic_DNA"/>
</dbReference>
<protein>
    <submittedName>
        <fullName evidence="2">Amidase</fullName>
    </submittedName>
</protein>
<dbReference type="PANTHER" id="PTHR46310">
    <property type="entry name" value="AMIDASE 1"/>
    <property type="match status" value="1"/>
</dbReference>
<reference evidence="2 3" key="1">
    <citation type="journal article" date="2018" name="Sci. Rep.">
        <title>Rhizobium tumorigenes sp. nov., a novel plant tumorigenic bacterium isolated from cane gall tumors on thornless blackberry.</title>
        <authorList>
            <person name="Kuzmanovi N."/>
            <person name="Smalla K."/>
            <person name="Gronow S."/>
            <person name="PuBawska J."/>
        </authorList>
    </citation>
    <scope>NUCLEOTIDE SEQUENCE [LARGE SCALE GENOMIC DNA]</scope>
    <source>
        <strain evidence="2 3">CCBAU 85046</strain>
    </source>
</reference>
<gene>
    <name evidence="2" type="ORF">CPY51_05435</name>
</gene>
<proteinExistence type="predicted"/>
<keyword evidence="3" id="KW-1185">Reference proteome</keyword>
<evidence type="ECO:0000313" key="2">
    <source>
        <dbReference type="EMBL" id="PZM15922.1"/>
    </source>
</evidence>
<dbReference type="InterPro" id="IPR036928">
    <property type="entry name" value="AS_sf"/>
</dbReference>
<evidence type="ECO:0000259" key="1">
    <source>
        <dbReference type="Pfam" id="PF01425"/>
    </source>
</evidence>
<dbReference type="SUPFAM" id="SSF75304">
    <property type="entry name" value="Amidase signature (AS) enzymes"/>
    <property type="match status" value="1"/>
</dbReference>